<dbReference type="GO" id="GO:0005576">
    <property type="term" value="C:extracellular region"/>
    <property type="evidence" value="ECO:0007669"/>
    <property type="project" value="TreeGrafter"/>
</dbReference>
<dbReference type="GO" id="GO:0008422">
    <property type="term" value="F:beta-glucosidase activity"/>
    <property type="evidence" value="ECO:0007669"/>
    <property type="project" value="TreeGrafter"/>
</dbReference>
<keyword evidence="4" id="KW-0732">Signal</keyword>
<dbReference type="InterPro" id="IPR018087">
    <property type="entry name" value="Glyco_hydro_5_CS"/>
</dbReference>
<evidence type="ECO:0000256" key="3">
    <source>
        <dbReference type="RuleBase" id="RU361153"/>
    </source>
</evidence>
<dbReference type="AlphaFoldDB" id="A0A2V3PIC7"/>
<comment type="similarity">
    <text evidence="3">Belongs to the glycosyl hydrolase 5 (cellulase A) family.</text>
</comment>
<dbReference type="EMBL" id="QICL01000039">
    <property type="protein sequence ID" value="PXV59280.1"/>
    <property type="molecule type" value="Genomic_DNA"/>
</dbReference>
<proteinExistence type="inferred from homology"/>
<evidence type="ECO:0000313" key="6">
    <source>
        <dbReference type="EMBL" id="PXV59280.1"/>
    </source>
</evidence>
<dbReference type="InterPro" id="IPR017853">
    <property type="entry name" value="GH"/>
</dbReference>
<comment type="caution">
    <text evidence="6">The sequence shown here is derived from an EMBL/GenBank/DDBJ whole genome shotgun (WGS) entry which is preliminary data.</text>
</comment>
<dbReference type="Proteomes" id="UP000247973">
    <property type="component" value="Unassembled WGS sequence"/>
</dbReference>
<accession>A0A2V3PIC7</accession>
<dbReference type="InterPro" id="IPR001547">
    <property type="entry name" value="Glyco_hydro_5"/>
</dbReference>
<dbReference type="Pfam" id="PF00150">
    <property type="entry name" value="Cellulase"/>
    <property type="match status" value="1"/>
</dbReference>
<evidence type="ECO:0000313" key="7">
    <source>
        <dbReference type="Proteomes" id="UP000247973"/>
    </source>
</evidence>
<dbReference type="RefSeq" id="WP_110312423.1">
    <property type="nucleotide sequence ID" value="NZ_QICL01000039.1"/>
</dbReference>
<dbReference type="PROSITE" id="PS51257">
    <property type="entry name" value="PROKAR_LIPOPROTEIN"/>
    <property type="match status" value="1"/>
</dbReference>
<dbReference type="InterPro" id="IPR050386">
    <property type="entry name" value="Glycosyl_hydrolase_5"/>
</dbReference>
<protein>
    <submittedName>
        <fullName evidence="6">Cellulase (Glycosyl hydrolase family 5)</fullName>
    </submittedName>
</protein>
<feature type="signal peptide" evidence="4">
    <location>
        <begin position="1"/>
        <end position="21"/>
    </location>
</feature>
<evidence type="ECO:0000256" key="4">
    <source>
        <dbReference type="SAM" id="SignalP"/>
    </source>
</evidence>
<organism evidence="6 7">
    <name type="scientific">Dysgonomonas alginatilytica</name>
    <dbReference type="NCBI Taxonomy" id="1605892"/>
    <lineage>
        <taxon>Bacteria</taxon>
        <taxon>Pseudomonadati</taxon>
        <taxon>Bacteroidota</taxon>
        <taxon>Bacteroidia</taxon>
        <taxon>Bacteroidales</taxon>
        <taxon>Dysgonomonadaceae</taxon>
        <taxon>Dysgonomonas</taxon>
    </lineage>
</organism>
<dbReference type="Gene3D" id="3.20.20.80">
    <property type="entry name" value="Glycosidases"/>
    <property type="match status" value="1"/>
</dbReference>
<name>A0A2V3PIC7_9BACT</name>
<sequence length="418" mass="47989">MRRISLKFCYYLLFAVLFVSCKTEPTKQGLSAEAFVRVSGQDLIMPNGEKLFIKGTNLGNWMNPEGYMFGFNKTNSPGRMNQMFSELVGPDLTKEFWTQFKNNYITLDDIEFIASTGANTIRLPFHYKLFTDEDYMGITGQQDGFARIDTLISWCKKTNLYLILDMHDAPGGQTGDNIDDSFGYPWLLESEASQKQFFEIWTRIADYYKNEPTILGYELVNEPIAPYFPNMEELNAKLEPLYKKAVAAIRTVDTNHIILLGGSQWNGNFKPFTDSKFDDKIMYTCHRYGGEPTKEAIQSIIQFRDSVNLPMYMGEIGHNTNEWMASFCKVMEENNIGWTFWPYKKIDGSSFVGITPPAGWDKVVAFSEAARGTYKEIRDARPDQNESWKAMQGFVENSKFKNNVIQKEYIKALGLKPE</sequence>
<reference evidence="6 7" key="1">
    <citation type="submission" date="2018-03" db="EMBL/GenBank/DDBJ databases">
        <title>Genomic Encyclopedia of Archaeal and Bacterial Type Strains, Phase II (KMG-II): from individual species to whole genera.</title>
        <authorList>
            <person name="Goeker M."/>
        </authorList>
    </citation>
    <scope>NUCLEOTIDE SEQUENCE [LARGE SCALE GENOMIC DNA]</scope>
    <source>
        <strain evidence="6 7">DSM 100214</strain>
    </source>
</reference>
<keyword evidence="1 3" id="KW-0378">Hydrolase</keyword>
<evidence type="ECO:0000259" key="5">
    <source>
        <dbReference type="Pfam" id="PF00150"/>
    </source>
</evidence>
<keyword evidence="7" id="KW-1185">Reference proteome</keyword>
<dbReference type="PANTHER" id="PTHR31297:SF13">
    <property type="entry name" value="PUTATIVE-RELATED"/>
    <property type="match status" value="1"/>
</dbReference>
<dbReference type="SUPFAM" id="SSF51445">
    <property type="entry name" value="(Trans)glycosidases"/>
    <property type="match status" value="1"/>
</dbReference>
<gene>
    <name evidence="6" type="ORF">CLV62_13917</name>
</gene>
<feature type="domain" description="Glycoside hydrolase family 5" evidence="5">
    <location>
        <begin position="98"/>
        <end position="343"/>
    </location>
</feature>
<evidence type="ECO:0000256" key="1">
    <source>
        <dbReference type="ARBA" id="ARBA00022801"/>
    </source>
</evidence>
<dbReference type="OrthoDB" id="9800955at2"/>
<evidence type="ECO:0000256" key="2">
    <source>
        <dbReference type="ARBA" id="ARBA00023295"/>
    </source>
</evidence>
<dbReference type="GO" id="GO:0009986">
    <property type="term" value="C:cell surface"/>
    <property type="evidence" value="ECO:0007669"/>
    <property type="project" value="TreeGrafter"/>
</dbReference>
<keyword evidence="2 3" id="KW-0326">Glycosidase</keyword>
<dbReference type="PANTHER" id="PTHR31297">
    <property type="entry name" value="GLUCAN ENDO-1,6-BETA-GLUCOSIDASE B"/>
    <property type="match status" value="1"/>
</dbReference>
<feature type="chain" id="PRO_5015836186" evidence="4">
    <location>
        <begin position="22"/>
        <end position="418"/>
    </location>
</feature>
<dbReference type="GO" id="GO:0009251">
    <property type="term" value="P:glucan catabolic process"/>
    <property type="evidence" value="ECO:0007669"/>
    <property type="project" value="TreeGrafter"/>
</dbReference>
<dbReference type="PROSITE" id="PS00659">
    <property type="entry name" value="GLYCOSYL_HYDROL_F5"/>
    <property type="match status" value="1"/>
</dbReference>